<proteinExistence type="predicted"/>
<dbReference type="Proteomes" id="UP000509478">
    <property type="component" value="Chromosome"/>
</dbReference>
<dbReference type="Pfam" id="PF14947">
    <property type="entry name" value="HTH_45"/>
    <property type="match status" value="1"/>
</dbReference>
<dbReference type="EMBL" id="CP026995">
    <property type="protein sequence ID" value="QLH06663.1"/>
    <property type="molecule type" value="Genomic_DNA"/>
</dbReference>
<feature type="domain" description="ArnR1-like winged helix-turn-helix" evidence="1">
    <location>
        <begin position="6"/>
        <end position="72"/>
    </location>
</feature>
<dbReference type="Gene3D" id="1.10.10.10">
    <property type="entry name" value="Winged helix-like DNA-binding domain superfamily/Winged helix DNA-binding domain"/>
    <property type="match status" value="1"/>
</dbReference>
<dbReference type="AlphaFoldDB" id="A0A7D5RDY8"/>
<name>A0A7D5RDY8_9ARCH</name>
<gene>
    <name evidence="2" type="ORF">C5F50_05925</name>
</gene>
<keyword evidence="3" id="KW-1185">Reference proteome</keyword>
<protein>
    <recommendedName>
        <fullName evidence="1">ArnR1-like winged helix-turn-helix domain-containing protein</fullName>
    </recommendedName>
</protein>
<evidence type="ECO:0000313" key="2">
    <source>
        <dbReference type="EMBL" id="QLH06663.1"/>
    </source>
</evidence>
<organism evidence="2 3">
    <name type="scientific">Nitrosopumilus ureiphilus</name>
    <dbReference type="NCBI Taxonomy" id="1470067"/>
    <lineage>
        <taxon>Archaea</taxon>
        <taxon>Nitrososphaerota</taxon>
        <taxon>Nitrososphaeria</taxon>
        <taxon>Nitrosopumilales</taxon>
        <taxon>Nitrosopumilaceae</taxon>
        <taxon>Nitrosopumilus</taxon>
    </lineage>
</organism>
<dbReference type="SUPFAM" id="SSF46785">
    <property type="entry name" value="Winged helix' DNA-binding domain"/>
    <property type="match status" value="1"/>
</dbReference>
<dbReference type="KEGG" id="nue:C5F50_05925"/>
<evidence type="ECO:0000259" key="1">
    <source>
        <dbReference type="Pfam" id="PF14947"/>
    </source>
</evidence>
<evidence type="ECO:0000313" key="3">
    <source>
        <dbReference type="Proteomes" id="UP000509478"/>
    </source>
</evidence>
<accession>A0A7D5RDY8</accession>
<sequence length="77" mass="9313">MNNILKRMDPLIIQNIMKLIYENRSIRKTPLMEKANMNYLRLNAYLKWLELIDFIKIDESNIFLTESGSKFIFRCLK</sequence>
<reference evidence="2 3" key="1">
    <citation type="submission" date="2018-02" db="EMBL/GenBank/DDBJ databases">
        <title>Complete genome of Nitrosopumilus ureaphilus PS0.</title>
        <authorList>
            <person name="Qin W."/>
            <person name="Zheng Y."/>
            <person name="Stahl D.A."/>
        </authorList>
    </citation>
    <scope>NUCLEOTIDE SEQUENCE [LARGE SCALE GENOMIC DNA]</scope>
    <source>
        <strain evidence="2 3">PS0</strain>
    </source>
</reference>
<dbReference type="InterPro" id="IPR036388">
    <property type="entry name" value="WH-like_DNA-bd_sf"/>
</dbReference>
<dbReference type="InterPro" id="IPR038723">
    <property type="entry name" value="ArnR1-like_HTH"/>
</dbReference>
<dbReference type="InterPro" id="IPR036390">
    <property type="entry name" value="WH_DNA-bd_sf"/>
</dbReference>